<dbReference type="EMBL" id="UINC01001083">
    <property type="protein sequence ID" value="SUZ70188.1"/>
    <property type="molecule type" value="Genomic_DNA"/>
</dbReference>
<dbReference type="GO" id="GO:0016746">
    <property type="term" value="F:acyltransferase activity"/>
    <property type="evidence" value="ECO:0007669"/>
    <property type="project" value="InterPro"/>
</dbReference>
<dbReference type="PANTHER" id="PTHR10983:SF16">
    <property type="entry name" value="LYSOCARDIOLIPIN ACYLTRANSFERASE 1"/>
    <property type="match status" value="1"/>
</dbReference>
<reference evidence="3" key="1">
    <citation type="submission" date="2018-05" db="EMBL/GenBank/DDBJ databases">
        <authorList>
            <person name="Lanie J.A."/>
            <person name="Ng W.-L."/>
            <person name="Kazmierczak K.M."/>
            <person name="Andrzejewski T.M."/>
            <person name="Davidsen T.M."/>
            <person name="Wayne K.J."/>
            <person name="Tettelin H."/>
            <person name="Glass J.I."/>
            <person name="Rusch D."/>
            <person name="Podicherti R."/>
            <person name="Tsui H.-C.T."/>
            <person name="Winkler M.E."/>
        </authorList>
    </citation>
    <scope>NUCLEOTIDE SEQUENCE</scope>
</reference>
<dbReference type="SMART" id="SM00563">
    <property type="entry name" value="PlsC"/>
    <property type="match status" value="1"/>
</dbReference>
<keyword evidence="1" id="KW-1133">Transmembrane helix</keyword>
<evidence type="ECO:0000259" key="2">
    <source>
        <dbReference type="SMART" id="SM00563"/>
    </source>
</evidence>
<dbReference type="CDD" id="cd07990">
    <property type="entry name" value="LPLAT_LCLAT1-like"/>
    <property type="match status" value="1"/>
</dbReference>
<gene>
    <name evidence="3" type="ORF">METZ01_LOCUS23042</name>
</gene>
<protein>
    <recommendedName>
        <fullName evidence="2">Phospholipid/glycerol acyltransferase domain-containing protein</fullName>
    </recommendedName>
</protein>
<dbReference type="AlphaFoldDB" id="A0A381PUI4"/>
<dbReference type="NCBIfam" id="NF010621">
    <property type="entry name" value="PRK14014.1"/>
    <property type="match status" value="1"/>
</dbReference>
<dbReference type="InterPro" id="IPR002123">
    <property type="entry name" value="Plipid/glycerol_acylTrfase"/>
</dbReference>
<sequence length="296" mass="35206">MIKKLFKNAKGFIILLIVTVNTILWFCPLLSFAIVKFLIPFKSFQRLMINWTMAMASNWVSCNSKIFSIFNKTKWEISGLDQLNFNSWYLLIVNHSSWVDIIVLQTIFNQRIPFLKFFIKRELVWLPILGIAWLALDMPFMKRYSKKYLEKHPQAKGKDLEVTRMACEKFRNVPTSVINFIEGTRFTEKKKLQYKSPYKFLMPPRAGGVALVLSSMGEMFDVILDVTIIYPKKTPKFWDMICGQFDHVIIDIVKRPVEDWMIDTNYIEDDQYRKRFHRWLGEIWNEKDTKISRLKD</sequence>
<feature type="domain" description="Phospholipid/glycerol acyltransferase" evidence="2">
    <location>
        <begin position="89"/>
        <end position="231"/>
    </location>
</feature>
<dbReference type="Pfam" id="PF01553">
    <property type="entry name" value="Acyltransferase"/>
    <property type="match status" value="1"/>
</dbReference>
<dbReference type="SUPFAM" id="SSF69593">
    <property type="entry name" value="Glycerol-3-phosphate (1)-acyltransferase"/>
    <property type="match status" value="1"/>
</dbReference>
<proteinExistence type="predicted"/>
<name>A0A381PUI4_9ZZZZ</name>
<evidence type="ECO:0000313" key="3">
    <source>
        <dbReference type="EMBL" id="SUZ70188.1"/>
    </source>
</evidence>
<evidence type="ECO:0000256" key="1">
    <source>
        <dbReference type="SAM" id="Phobius"/>
    </source>
</evidence>
<keyword evidence="1" id="KW-0812">Transmembrane</keyword>
<dbReference type="PANTHER" id="PTHR10983">
    <property type="entry name" value="1-ACYLGLYCEROL-3-PHOSPHATE ACYLTRANSFERASE-RELATED"/>
    <property type="match status" value="1"/>
</dbReference>
<keyword evidence="1" id="KW-0472">Membrane</keyword>
<feature type="transmembrane region" description="Helical" evidence="1">
    <location>
        <begin position="12"/>
        <end position="35"/>
    </location>
</feature>
<organism evidence="3">
    <name type="scientific">marine metagenome</name>
    <dbReference type="NCBI Taxonomy" id="408172"/>
    <lineage>
        <taxon>unclassified sequences</taxon>
        <taxon>metagenomes</taxon>
        <taxon>ecological metagenomes</taxon>
    </lineage>
</organism>
<accession>A0A381PUI4</accession>